<dbReference type="RefSeq" id="WP_006013172.1">
    <property type="nucleotide sequence ID" value="NZ_BAEQ01000050.1"/>
</dbReference>
<comment type="caution">
    <text evidence="1">The sequence shown here is derived from an EMBL/GenBank/DDBJ whole genome shotgun (WGS) entry which is preliminary data.</text>
</comment>
<proteinExistence type="predicted"/>
<dbReference type="AlphaFoldDB" id="K7A2W3"/>
<dbReference type="Proteomes" id="UP000006251">
    <property type="component" value="Unassembled WGS sequence"/>
</dbReference>
<accession>K7A2W3</accession>
<reference evidence="2" key="1">
    <citation type="journal article" date="2014" name="Environ. Microbiol.">
        <title>Comparative genomics of the marine bacterial genus Glaciecola reveals the high degree of genomic diversity and genomic characteristic for cold adaptation.</title>
        <authorList>
            <person name="Qin Q.L."/>
            <person name="Xie B.B."/>
            <person name="Yu Y."/>
            <person name="Shu Y.L."/>
            <person name="Rong J.C."/>
            <person name="Zhang Y.J."/>
            <person name="Zhao D.L."/>
            <person name="Chen X.L."/>
            <person name="Zhang X.Y."/>
            <person name="Chen B."/>
            <person name="Zhou B.C."/>
            <person name="Zhang Y.Z."/>
        </authorList>
    </citation>
    <scope>NUCLEOTIDE SEQUENCE [LARGE SCALE GENOMIC DNA]</scope>
    <source>
        <strain evidence="2">ACAM 615</strain>
    </source>
</reference>
<dbReference type="Pfam" id="PF14907">
    <property type="entry name" value="NTP_transf_5"/>
    <property type="match status" value="1"/>
</dbReference>
<organism evidence="1 2">
    <name type="scientific">Brumicola pallidula DSM 14239 = ACAM 615</name>
    <dbReference type="NCBI Taxonomy" id="1121922"/>
    <lineage>
        <taxon>Bacteria</taxon>
        <taxon>Pseudomonadati</taxon>
        <taxon>Pseudomonadota</taxon>
        <taxon>Gammaproteobacteria</taxon>
        <taxon>Alteromonadales</taxon>
        <taxon>Alteromonadaceae</taxon>
        <taxon>Brumicola</taxon>
    </lineage>
</organism>
<protein>
    <submittedName>
        <fullName evidence="1">Uncharacterized protein</fullName>
    </submittedName>
</protein>
<evidence type="ECO:0000313" key="2">
    <source>
        <dbReference type="Proteomes" id="UP000006251"/>
    </source>
</evidence>
<dbReference type="STRING" id="1121922.GCA_000428905_00425"/>
<gene>
    <name evidence="1" type="ORF">GPAL_2944</name>
</gene>
<name>K7A2W3_9ALTE</name>
<evidence type="ECO:0000313" key="1">
    <source>
        <dbReference type="EMBL" id="GAC29795.1"/>
    </source>
</evidence>
<dbReference type="InterPro" id="IPR039498">
    <property type="entry name" value="NTP_transf_5"/>
</dbReference>
<sequence>MLLDQHFIVQLFLKPQMLVELTEPERSKVMVVLRKQKVLAKLAFLIFDKTFDEQLHEKPFSSDEHALQADKKLLPVNERPLPVNEKLLPANEKPLPVNEKPLPVNEKLLPVNEKPLPVNENPLLLDEKTIRHLKNALRVAEKQKEQVFLEANEISHILNLVSEFVVFLKGAAYSLNHSLAGQGRIYSDIDILVNKAQLIECEQTLALHGWFGEKISDYDQRYYRKWAHEIPPLAHMHRGTIIDVHHNIIPIVSNDAPSASALKNYIISNKDGIQTLSLPAQFVHSAVHLFRNEEYKTAFRDVLDLYFMLIEIGPNNLSDIIDVAEELGFKYEVGLALRALQNIFELSLPTPTIDLLLNKSTLRVAFDQFIFAKVLLPQHRLLHCDATPIRYFLATVRGHFIKMPLHLLTYHLLMKSGRGIIEKIFGEHIFTPKDVQSNDNLSPRK</sequence>
<dbReference type="OrthoDB" id="5497963at2"/>
<keyword evidence="2" id="KW-1185">Reference proteome</keyword>
<dbReference type="EMBL" id="BAEQ01000050">
    <property type="protein sequence ID" value="GAC29795.1"/>
    <property type="molecule type" value="Genomic_DNA"/>
</dbReference>